<dbReference type="Proteomes" id="UP001500542">
    <property type="component" value="Unassembled WGS sequence"/>
</dbReference>
<comment type="caution">
    <text evidence="2">The sequence shown here is derived from an EMBL/GenBank/DDBJ whole genome shotgun (WGS) entry which is preliminary data.</text>
</comment>
<evidence type="ECO:0000313" key="3">
    <source>
        <dbReference type="Proteomes" id="UP001500542"/>
    </source>
</evidence>
<accession>A0ABN1PU98</accession>
<dbReference type="EMBL" id="BAAAHK010000004">
    <property type="protein sequence ID" value="GAA0932472.1"/>
    <property type="molecule type" value="Genomic_DNA"/>
</dbReference>
<name>A0ABN1PU98_9ACTN</name>
<gene>
    <name evidence="2" type="ORF">GCM10009554_16970</name>
</gene>
<proteinExistence type="predicted"/>
<protein>
    <recommendedName>
        <fullName evidence="4">MarR family transcriptional regulator</fullName>
    </recommendedName>
</protein>
<keyword evidence="3" id="KW-1185">Reference proteome</keyword>
<dbReference type="InterPro" id="IPR036390">
    <property type="entry name" value="WH_DNA-bd_sf"/>
</dbReference>
<organism evidence="2 3">
    <name type="scientific">Kribbella koreensis</name>
    <dbReference type="NCBI Taxonomy" id="57909"/>
    <lineage>
        <taxon>Bacteria</taxon>
        <taxon>Bacillati</taxon>
        <taxon>Actinomycetota</taxon>
        <taxon>Actinomycetes</taxon>
        <taxon>Propionibacteriales</taxon>
        <taxon>Kribbellaceae</taxon>
        <taxon>Kribbella</taxon>
    </lineage>
</organism>
<feature type="region of interest" description="Disordered" evidence="1">
    <location>
        <begin position="54"/>
        <end position="78"/>
    </location>
</feature>
<sequence>MRSERASTWSTGPSSEGITVLIGVLKSTGYRAHNSAHMITFVIIVTARSLCVSGASPGPGRRGSPDRRSVRGVAGEQPGLGQLVKHLEREGYVELAADPDDRRAKLIRRTGAGDAVVGQVSALLDGVEQAWRAEVGAERFDVFREVLSELAAKLR</sequence>
<evidence type="ECO:0008006" key="4">
    <source>
        <dbReference type="Google" id="ProtNLM"/>
    </source>
</evidence>
<reference evidence="2 3" key="1">
    <citation type="journal article" date="2019" name="Int. J. Syst. Evol. Microbiol.">
        <title>The Global Catalogue of Microorganisms (GCM) 10K type strain sequencing project: providing services to taxonomists for standard genome sequencing and annotation.</title>
        <authorList>
            <consortium name="The Broad Institute Genomics Platform"/>
            <consortium name="The Broad Institute Genome Sequencing Center for Infectious Disease"/>
            <person name="Wu L."/>
            <person name="Ma J."/>
        </authorList>
    </citation>
    <scope>NUCLEOTIDE SEQUENCE [LARGE SCALE GENOMIC DNA]</scope>
    <source>
        <strain evidence="2 3">JCM 10977</strain>
    </source>
</reference>
<dbReference type="InterPro" id="IPR036388">
    <property type="entry name" value="WH-like_DNA-bd_sf"/>
</dbReference>
<dbReference type="SUPFAM" id="SSF46785">
    <property type="entry name" value="Winged helix' DNA-binding domain"/>
    <property type="match status" value="1"/>
</dbReference>
<dbReference type="Gene3D" id="1.10.10.10">
    <property type="entry name" value="Winged helix-like DNA-binding domain superfamily/Winged helix DNA-binding domain"/>
    <property type="match status" value="1"/>
</dbReference>
<evidence type="ECO:0000313" key="2">
    <source>
        <dbReference type="EMBL" id="GAA0932472.1"/>
    </source>
</evidence>
<evidence type="ECO:0000256" key="1">
    <source>
        <dbReference type="SAM" id="MobiDB-lite"/>
    </source>
</evidence>